<accession>S2JEM8</accession>
<evidence type="ECO:0000313" key="4">
    <source>
        <dbReference type="Proteomes" id="UP000014254"/>
    </source>
</evidence>
<dbReference type="STRING" id="1220926.S2JEM8"/>
<proteinExistence type="predicted"/>
<dbReference type="Pfam" id="PF03732">
    <property type="entry name" value="Retrotrans_gag"/>
    <property type="match status" value="1"/>
</dbReference>
<dbReference type="eggNOG" id="KOG0017">
    <property type="taxonomic scope" value="Eukaryota"/>
</dbReference>
<dbReference type="AlphaFoldDB" id="S2JEM8"/>
<feature type="domain" description="Retrotransposon gag" evidence="2">
    <location>
        <begin position="232"/>
        <end position="304"/>
    </location>
</feature>
<dbReference type="Proteomes" id="UP000014254">
    <property type="component" value="Unassembled WGS sequence"/>
</dbReference>
<evidence type="ECO:0000259" key="2">
    <source>
        <dbReference type="Pfam" id="PF03732"/>
    </source>
</evidence>
<reference evidence="4" key="1">
    <citation type="submission" date="2013-05" db="EMBL/GenBank/DDBJ databases">
        <title>The Genome sequence of Mucor circinelloides f. circinelloides 1006PhL.</title>
        <authorList>
            <consortium name="The Broad Institute Genomics Platform"/>
            <person name="Cuomo C."/>
            <person name="Earl A."/>
            <person name="Findley K."/>
            <person name="Lee S.C."/>
            <person name="Walker B."/>
            <person name="Young S."/>
            <person name="Zeng Q."/>
            <person name="Gargeya S."/>
            <person name="Fitzgerald M."/>
            <person name="Haas B."/>
            <person name="Abouelleil A."/>
            <person name="Allen A.W."/>
            <person name="Alvarado L."/>
            <person name="Arachchi H.M."/>
            <person name="Berlin A.M."/>
            <person name="Chapman S.B."/>
            <person name="Gainer-Dewar J."/>
            <person name="Goldberg J."/>
            <person name="Griggs A."/>
            <person name="Gujja S."/>
            <person name="Hansen M."/>
            <person name="Howarth C."/>
            <person name="Imamovic A."/>
            <person name="Ireland A."/>
            <person name="Larimer J."/>
            <person name="McCowan C."/>
            <person name="Murphy C."/>
            <person name="Pearson M."/>
            <person name="Poon T.W."/>
            <person name="Priest M."/>
            <person name="Roberts A."/>
            <person name="Saif S."/>
            <person name="Shea T."/>
            <person name="Sisk P."/>
            <person name="Sykes S."/>
            <person name="Wortman J."/>
            <person name="Nusbaum C."/>
            <person name="Birren B."/>
        </authorList>
    </citation>
    <scope>NUCLEOTIDE SEQUENCE [LARGE SCALE GENOMIC DNA]</scope>
    <source>
        <strain evidence="4">1006PhL</strain>
    </source>
</reference>
<dbReference type="InParanoid" id="S2JEM8"/>
<sequence>MSVNQNTTHSPTASHHTEDMGSPLSSTLEDSSSSSDTTMLTQNATTTTVNKPDPGNNSTSITVPSLPVAGSNQSNPPTFPDDMDVDMDHLTFPSTVTQFASANDVSHLRELQATAYELTKEIAIASAKLPSLHGDARRVAMQEIQDLALTIKATNELLASFATPSAKISSSVNKPAICPKNLPYFQWEGAVFNESSTIFVDVDACLTQFQDVMNLHALNFDTEFLRLVPPMLSPTQRTWYQSFLLAHATPTWEELKSAFTARYGISVLDDRQKSAADLMNISFRPNEHLDTFVDRFNDLRRRAFDQVPQSFLLVSRLMLILPSPLRSQVNIVRQSKGLDNNNTTVDTIITIAKDFLLANMTSSEVATAMGFTTPTAPQGAQASKWASTNGTSVSHALPVHNTNSIPVYHANSSRITKPIPRSGKYCSFHKSKTHNTNECNAFATALAASTSSTSSSTGSTSAPFIRDCGAPNYVEGHICATATRTGNPPSAPEHRFRMLQINDTKAPPSSTLATGNNVQHVMKYCTFHKSKKTQH</sequence>
<protein>
    <recommendedName>
        <fullName evidence="2">Retrotransposon gag domain-containing protein</fullName>
    </recommendedName>
</protein>
<dbReference type="OMA" id="VEGHICA"/>
<dbReference type="OrthoDB" id="2288643at2759"/>
<feature type="compositionally biased region" description="Low complexity" evidence="1">
    <location>
        <begin position="22"/>
        <end position="48"/>
    </location>
</feature>
<name>S2JEM8_MUCC1</name>
<keyword evidence="4" id="KW-1185">Reference proteome</keyword>
<evidence type="ECO:0000313" key="3">
    <source>
        <dbReference type="EMBL" id="EPB80953.1"/>
    </source>
</evidence>
<dbReference type="InterPro" id="IPR005162">
    <property type="entry name" value="Retrotrans_gag_dom"/>
</dbReference>
<feature type="region of interest" description="Disordered" evidence="1">
    <location>
        <begin position="1"/>
        <end position="82"/>
    </location>
</feature>
<dbReference type="EMBL" id="KE124274">
    <property type="protein sequence ID" value="EPB80953.1"/>
    <property type="molecule type" value="Genomic_DNA"/>
</dbReference>
<gene>
    <name evidence="3" type="ORF">HMPREF1544_12355</name>
</gene>
<feature type="compositionally biased region" description="Polar residues" evidence="1">
    <location>
        <begin position="1"/>
        <end position="14"/>
    </location>
</feature>
<evidence type="ECO:0000256" key="1">
    <source>
        <dbReference type="SAM" id="MobiDB-lite"/>
    </source>
</evidence>
<organism evidence="3 4">
    <name type="scientific">Mucor circinelloides f. circinelloides (strain 1006PhL)</name>
    <name type="common">Mucormycosis agent</name>
    <name type="synonym">Calyptromyces circinelloides</name>
    <dbReference type="NCBI Taxonomy" id="1220926"/>
    <lineage>
        <taxon>Eukaryota</taxon>
        <taxon>Fungi</taxon>
        <taxon>Fungi incertae sedis</taxon>
        <taxon>Mucoromycota</taxon>
        <taxon>Mucoromycotina</taxon>
        <taxon>Mucoromycetes</taxon>
        <taxon>Mucorales</taxon>
        <taxon>Mucorineae</taxon>
        <taxon>Mucoraceae</taxon>
        <taxon>Mucor</taxon>
    </lineage>
</organism>
<dbReference type="VEuPathDB" id="FungiDB:HMPREF1544_12355"/>